<dbReference type="GO" id="GO:0008198">
    <property type="term" value="F:ferrous iron binding"/>
    <property type="evidence" value="ECO:0000318"/>
    <property type="project" value="GO_Central"/>
</dbReference>
<comment type="pathway">
    <text evidence="3">Organosulfur biosynthesis; taurine biosynthesis; hypotaurine from L-cysteine: step 1/2.</text>
</comment>
<dbReference type="Gene3D" id="2.60.120.10">
    <property type="entry name" value="Jelly Rolls"/>
    <property type="match status" value="1"/>
</dbReference>
<dbReference type="InterPro" id="IPR010300">
    <property type="entry name" value="CDO_1"/>
</dbReference>
<evidence type="ECO:0000256" key="7">
    <source>
        <dbReference type="ARBA" id="ARBA00022734"/>
    </source>
</evidence>
<keyword evidence="10" id="KW-0560">Oxidoreductase</keyword>
<dbReference type="SMART" id="SM00276">
    <property type="entry name" value="GLECT"/>
    <property type="match status" value="1"/>
</dbReference>
<evidence type="ECO:0000256" key="2">
    <source>
        <dbReference type="ARBA" id="ARBA00001962"/>
    </source>
</evidence>
<evidence type="ECO:0000313" key="13">
    <source>
        <dbReference type="Proteomes" id="UP000005239"/>
    </source>
</evidence>
<evidence type="ECO:0000256" key="11">
    <source>
        <dbReference type="ARBA" id="ARBA00023004"/>
    </source>
</evidence>
<comment type="cofactor">
    <cofactor evidence="2">
        <name>Fe cation</name>
        <dbReference type="ChEBI" id="CHEBI:24875"/>
    </cofactor>
</comment>
<reference evidence="13" key="1">
    <citation type="journal article" date="2008" name="Nat. Genet.">
        <title>The Pristionchus pacificus genome provides a unique perspective on nematode lifestyle and parasitism.</title>
        <authorList>
            <person name="Dieterich C."/>
            <person name="Clifton S.W."/>
            <person name="Schuster L.N."/>
            <person name="Chinwalla A."/>
            <person name="Delehaunty K."/>
            <person name="Dinkelacker I."/>
            <person name="Fulton L."/>
            <person name="Fulton R."/>
            <person name="Godfrey J."/>
            <person name="Minx P."/>
            <person name="Mitreva M."/>
            <person name="Roeseler W."/>
            <person name="Tian H."/>
            <person name="Witte H."/>
            <person name="Yang S.P."/>
            <person name="Wilson R.K."/>
            <person name="Sommer R.J."/>
        </authorList>
    </citation>
    <scope>NUCLEOTIDE SEQUENCE [LARGE SCALE GENOMIC DNA]</scope>
    <source>
        <strain evidence="13">PS312</strain>
    </source>
</reference>
<dbReference type="FunFam" id="2.60.120.10:FF:000045">
    <property type="entry name" value="Cysteine dioxygenase 1"/>
    <property type="match status" value="1"/>
</dbReference>
<name>A0A2A6CVB5_PRIPA</name>
<dbReference type="Proteomes" id="UP000005239">
    <property type="component" value="Unassembled WGS sequence"/>
</dbReference>
<dbReference type="EC" id="1.13.11.20" evidence="5"/>
<dbReference type="EnsemblMetazoa" id="PPA08021.1">
    <property type="protein sequence ID" value="PPA08021.1"/>
    <property type="gene ID" value="WBGene00097575"/>
</dbReference>
<comment type="catalytic activity">
    <reaction evidence="1">
        <text>L-cysteine + O2 = 3-sulfino-L-alanine + H(+)</text>
        <dbReference type="Rhea" id="RHEA:20441"/>
        <dbReference type="ChEBI" id="CHEBI:15378"/>
        <dbReference type="ChEBI" id="CHEBI:15379"/>
        <dbReference type="ChEBI" id="CHEBI:35235"/>
        <dbReference type="ChEBI" id="CHEBI:61085"/>
        <dbReference type="EC" id="1.13.11.20"/>
    </reaction>
</comment>
<keyword evidence="8" id="KW-0883">Thioether bond</keyword>
<dbReference type="InterPro" id="IPR013320">
    <property type="entry name" value="ConA-like_dom_sf"/>
</dbReference>
<dbReference type="Gene3D" id="2.60.120.200">
    <property type="match status" value="2"/>
</dbReference>
<gene>
    <name evidence="12" type="primary">WBGene00097575</name>
</gene>
<evidence type="ECO:0000256" key="6">
    <source>
        <dbReference type="ARBA" id="ARBA00022723"/>
    </source>
</evidence>
<dbReference type="InterPro" id="IPR011051">
    <property type="entry name" value="RmlC_Cupin_sf"/>
</dbReference>
<evidence type="ECO:0000256" key="4">
    <source>
        <dbReference type="ARBA" id="ARBA00006622"/>
    </source>
</evidence>
<evidence type="ECO:0000256" key="3">
    <source>
        <dbReference type="ARBA" id="ARBA00004759"/>
    </source>
</evidence>
<evidence type="ECO:0000256" key="1">
    <source>
        <dbReference type="ARBA" id="ARBA00000629"/>
    </source>
</evidence>
<evidence type="ECO:0000256" key="10">
    <source>
        <dbReference type="ARBA" id="ARBA00023002"/>
    </source>
</evidence>
<evidence type="ECO:0000256" key="8">
    <source>
        <dbReference type="ARBA" id="ARBA00022784"/>
    </source>
</evidence>
<dbReference type="SMART" id="SM00908">
    <property type="entry name" value="Gal-bind_lectin"/>
    <property type="match status" value="1"/>
</dbReference>
<dbReference type="PANTHER" id="PTHR12918:SF1">
    <property type="entry name" value="CYSTEINE DIOXYGENASE TYPE 1"/>
    <property type="match status" value="1"/>
</dbReference>
<keyword evidence="7" id="KW-0430">Lectin</keyword>
<dbReference type="AlphaFoldDB" id="A0A2A6CVB5"/>
<proteinExistence type="inferred from homology"/>
<dbReference type="GO" id="GO:0030246">
    <property type="term" value="F:carbohydrate binding"/>
    <property type="evidence" value="ECO:0007669"/>
    <property type="project" value="UniProtKB-KW"/>
</dbReference>
<dbReference type="PANTHER" id="PTHR12918">
    <property type="entry name" value="CYSTEINE DIOXYGENASE"/>
    <property type="match status" value="1"/>
</dbReference>
<evidence type="ECO:0000313" key="12">
    <source>
        <dbReference type="EnsemblMetazoa" id="PPA08021.1"/>
    </source>
</evidence>
<reference evidence="12" key="2">
    <citation type="submission" date="2022-06" db="UniProtKB">
        <authorList>
            <consortium name="EnsemblMetazoa"/>
        </authorList>
    </citation>
    <scope>IDENTIFICATION</scope>
    <source>
        <strain evidence="12">PS312</strain>
    </source>
</reference>
<dbReference type="InterPro" id="IPR001079">
    <property type="entry name" value="Galectin_CRD"/>
</dbReference>
<keyword evidence="9" id="KW-0223">Dioxygenase</keyword>
<sequence length="647" mass="73096">MISASTGIVRRTIFYYCKRPSRLYLYSAEFNQSEEIAVKYFRSQQNSHEDGIKVDVSPQALEGLELTGVHRLQIMHLAGLIARVREIFANDKVDVDEVRRAMEEYKSNPDDWRHFAQFDPNKYTRNLVDTGNGKYNLMLLCWGPSMASAIHDHTDAHCFVKILDGALVETKYEWPKAEGEQLHVKERTVYDTNGVSYMSDTLGLHRMENCSHFDGAVSLHLYIPPYTTCNAFDERTGHKTKCTVTFYTKYGCKVDYSGCKEGRCDGEELKEITTTFCCATPTTPEPHSDTDSETSIKCDALPYRTVYFDRNCYFIIDADADVSTSTKRCSSALSNAKVAQPGKVPDEVWSWLFVDENLFISDAEEKGKTKAMCIFENRFLSSTASAPRTTINQGLNLTARVMGATTKFPDEIEVGQTMIVKGYFTPQAPDLYVVNVACMHTLRAWGGAWDPADGCAPQPFRRGQPFDFRVRFHQDHFQIFTNGKEFGVYKYRLPLSSINYLAFGGGPDMIATYIQMGEKYAPAFPNGFEKGFPVCGKQSKCSANKQYASNMTRADCKPLIITGRFIPYLAYAGGVPGRFYINLKRKNGDYALHFGTRFAQPFDHVVLNTWMATHSGGWQTEVQINKLPFKSGEKFKIAIINDVHGFQ</sequence>
<dbReference type="GO" id="GO:0017172">
    <property type="term" value="F:cysteine dioxygenase activity"/>
    <property type="evidence" value="ECO:0000318"/>
    <property type="project" value="GO_Central"/>
</dbReference>
<dbReference type="CDD" id="cd00070">
    <property type="entry name" value="GLECT"/>
    <property type="match status" value="1"/>
</dbReference>
<dbReference type="OrthoDB" id="543511at2759"/>
<comment type="similarity">
    <text evidence="4">Belongs to the cysteine dioxygenase family.</text>
</comment>
<evidence type="ECO:0000256" key="9">
    <source>
        <dbReference type="ARBA" id="ARBA00022964"/>
    </source>
</evidence>
<evidence type="ECO:0000256" key="5">
    <source>
        <dbReference type="ARBA" id="ARBA00013133"/>
    </source>
</evidence>
<protein>
    <recommendedName>
        <fullName evidence="5">cysteine dioxygenase</fullName>
        <ecNumber evidence="5">1.13.11.20</ecNumber>
    </recommendedName>
</protein>
<accession>A0A8R1Y920</accession>
<dbReference type="SUPFAM" id="SSF51182">
    <property type="entry name" value="RmlC-like cupins"/>
    <property type="match status" value="1"/>
</dbReference>
<dbReference type="GO" id="GO:0042412">
    <property type="term" value="P:taurine biosynthetic process"/>
    <property type="evidence" value="ECO:0007669"/>
    <property type="project" value="UniProtKB-UniPathway"/>
</dbReference>
<dbReference type="Pfam" id="PF00337">
    <property type="entry name" value="Gal-bind_lectin"/>
    <property type="match status" value="2"/>
</dbReference>
<dbReference type="GO" id="GO:0019448">
    <property type="term" value="P:L-cysteine catabolic process"/>
    <property type="evidence" value="ECO:0000318"/>
    <property type="project" value="GO_Central"/>
</dbReference>
<dbReference type="CDD" id="cd10548">
    <property type="entry name" value="cupin_CDO"/>
    <property type="match status" value="1"/>
</dbReference>
<keyword evidence="6" id="KW-0479">Metal-binding</keyword>
<accession>A0A2A6CVB5</accession>
<organism evidence="12 13">
    <name type="scientific">Pristionchus pacificus</name>
    <name type="common">Parasitic nematode worm</name>
    <dbReference type="NCBI Taxonomy" id="54126"/>
    <lineage>
        <taxon>Eukaryota</taxon>
        <taxon>Metazoa</taxon>
        <taxon>Ecdysozoa</taxon>
        <taxon>Nematoda</taxon>
        <taxon>Chromadorea</taxon>
        <taxon>Rhabditida</taxon>
        <taxon>Rhabditina</taxon>
        <taxon>Diplogasteromorpha</taxon>
        <taxon>Diplogasteroidea</taxon>
        <taxon>Neodiplogasteridae</taxon>
        <taxon>Pristionchus</taxon>
    </lineage>
</organism>
<dbReference type="InterPro" id="IPR014710">
    <property type="entry name" value="RmlC-like_jellyroll"/>
</dbReference>
<dbReference type="SUPFAM" id="SSF49899">
    <property type="entry name" value="Concanavalin A-like lectins/glucanases"/>
    <property type="match status" value="2"/>
</dbReference>
<dbReference type="Pfam" id="PF05995">
    <property type="entry name" value="CDO_I"/>
    <property type="match status" value="1"/>
</dbReference>
<keyword evidence="11" id="KW-0408">Iron</keyword>
<keyword evidence="13" id="KW-1185">Reference proteome</keyword>
<dbReference type="PROSITE" id="PS51304">
    <property type="entry name" value="GALECTIN"/>
    <property type="match status" value="2"/>
</dbReference>